<evidence type="ECO:0000259" key="2">
    <source>
        <dbReference type="Pfam" id="PF00248"/>
    </source>
</evidence>
<evidence type="ECO:0000256" key="1">
    <source>
        <dbReference type="ARBA" id="ARBA00023002"/>
    </source>
</evidence>
<dbReference type="InterPro" id="IPR036812">
    <property type="entry name" value="NAD(P)_OxRdtase_dom_sf"/>
</dbReference>
<dbReference type="SUPFAM" id="SSF51430">
    <property type="entry name" value="NAD(P)-linked oxidoreductase"/>
    <property type="match status" value="1"/>
</dbReference>
<comment type="caution">
    <text evidence="3">The sequence shown here is derived from an EMBL/GenBank/DDBJ whole genome shotgun (WGS) entry which is preliminary data.</text>
</comment>
<sequence length="335" mass="36601">METTSQVYLAGKPISRNGFGIMRLTWQLGALPDSQSFPILKAAVAAGMNLWNGSDFYGTPENNSLHLINRYLKAYPEDAEKFVVCIKSGLLDIRTFEMDCSAKGLRDFVQKALDAAKDTMTKIDVFGLARIDPNVPVEESVKALAELREEGKIGGIQLTEVRAETIRRAASVTKIDMVEAEVSLWSTDVFTNGVAEACAELGIVLVAHSPLGGGILTGKFETIDDVPETIKHRPRFSPENFESNLNLVKAVKKLAESKGCSPAQLALSWVRRKGMEPGMPVIVTVVGARSPETVLENAKEVDLTEADMKAIDDILKSFPVQGDRWPAAVAKFNEY</sequence>
<dbReference type="AlphaFoldDB" id="A0A225B4F5"/>
<dbReference type="InterPro" id="IPR023210">
    <property type="entry name" value="NADP_OxRdtase_dom"/>
</dbReference>
<reference evidence="3 4" key="1">
    <citation type="submission" date="2015-06" db="EMBL/GenBank/DDBJ databases">
        <title>Talaromyces atroroseus IBT 11181 draft genome.</title>
        <authorList>
            <person name="Rasmussen K.B."/>
            <person name="Rasmussen S."/>
            <person name="Petersen B."/>
            <person name="Sicheritz-Ponten T."/>
            <person name="Mortensen U.H."/>
            <person name="Thrane U."/>
        </authorList>
    </citation>
    <scope>NUCLEOTIDE SEQUENCE [LARGE SCALE GENOMIC DNA]</scope>
    <source>
        <strain evidence="3 4">IBT 11181</strain>
    </source>
</reference>
<dbReference type="GeneID" id="31000697"/>
<evidence type="ECO:0000313" key="3">
    <source>
        <dbReference type="EMBL" id="OKL64628.1"/>
    </source>
</evidence>
<protein>
    <recommendedName>
        <fullName evidence="2">NADP-dependent oxidoreductase domain-containing protein</fullName>
    </recommendedName>
</protein>
<dbReference type="GO" id="GO:0016491">
    <property type="term" value="F:oxidoreductase activity"/>
    <property type="evidence" value="ECO:0007669"/>
    <property type="project" value="UniProtKB-KW"/>
</dbReference>
<dbReference type="InterPro" id="IPR050791">
    <property type="entry name" value="Aldo-Keto_reductase"/>
</dbReference>
<gene>
    <name evidence="3" type="ORF">UA08_00942</name>
</gene>
<dbReference type="RefSeq" id="XP_020124749.1">
    <property type="nucleotide sequence ID" value="XM_020260804.1"/>
</dbReference>
<proteinExistence type="predicted"/>
<dbReference type="Pfam" id="PF00248">
    <property type="entry name" value="Aldo_ket_red"/>
    <property type="match status" value="1"/>
</dbReference>
<dbReference type="EMBL" id="LFMY01000001">
    <property type="protein sequence ID" value="OKL64628.1"/>
    <property type="molecule type" value="Genomic_DNA"/>
</dbReference>
<evidence type="ECO:0000313" key="4">
    <source>
        <dbReference type="Proteomes" id="UP000214365"/>
    </source>
</evidence>
<dbReference type="GO" id="GO:0005737">
    <property type="term" value="C:cytoplasm"/>
    <property type="evidence" value="ECO:0007669"/>
    <property type="project" value="TreeGrafter"/>
</dbReference>
<keyword evidence="4" id="KW-1185">Reference proteome</keyword>
<name>A0A225B4F5_TALAT</name>
<dbReference type="Gene3D" id="3.20.20.100">
    <property type="entry name" value="NADP-dependent oxidoreductase domain"/>
    <property type="match status" value="1"/>
</dbReference>
<dbReference type="STRING" id="1441469.A0A225B4F5"/>
<feature type="domain" description="NADP-dependent oxidoreductase" evidence="2">
    <location>
        <begin position="18"/>
        <end position="315"/>
    </location>
</feature>
<organism evidence="3 4">
    <name type="scientific">Talaromyces atroroseus</name>
    <dbReference type="NCBI Taxonomy" id="1441469"/>
    <lineage>
        <taxon>Eukaryota</taxon>
        <taxon>Fungi</taxon>
        <taxon>Dikarya</taxon>
        <taxon>Ascomycota</taxon>
        <taxon>Pezizomycotina</taxon>
        <taxon>Eurotiomycetes</taxon>
        <taxon>Eurotiomycetidae</taxon>
        <taxon>Eurotiales</taxon>
        <taxon>Trichocomaceae</taxon>
        <taxon>Talaromyces</taxon>
        <taxon>Talaromyces sect. Trachyspermi</taxon>
    </lineage>
</organism>
<dbReference type="OrthoDB" id="37537at2759"/>
<dbReference type="PANTHER" id="PTHR43625">
    <property type="entry name" value="AFLATOXIN B1 ALDEHYDE REDUCTASE"/>
    <property type="match status" value="1"/>
</dbReference>
<dbReference type="CDD" id="cd19077">
    <property type="entry name" value="AKR_AKR8A1-2"/>
    <property type="match status" value="1"/>
</dbReference>
<dbReference type="PANTHER" id="PTHR43625:SF78">
    <property type="entry name" value="PYRIDOXAL REDUCTASE-RELATED"/>
    <property type="match status" value="1"/>
</dbReference>
<keyword evidence="1" id="KW-0560">Oxidoreductase</keyword>
<dbReference type="Proteomes" id="UP000214365">
    <property type="component" value="Unassembled WGS sequence"/>
</dbReference>
<accession>A0A225B4F5</accession>